<dbReference type="EMBL" id="JADNYJ010000015">
    <property type="protein sequence ID" value="KAF8907375.1"/>
    <property type="molecule type" value="Genomic_DNA"/>
</dbReference>
<dbReference type="InterPro" id="IPR015943">
    <property type="entry name" value="WD40/YVTN_repeat-like_dom_sf"/>
</dbReference>
<dbReference type="PANTHER" id="PTHR19854:SF1">
    <property type="entry name" value="GUANINE NUCLEOTIDE-BINDING PROTEIN SUBUNIT BETA-LIKE PROTEIN 1"/>
    <property type="match status" value="1"/>
</dbReference>
<keyword evidence="2" id="KW-0677">Repeat</keyword>
<keyword evidence="1" id="KW-0853">WD repeat</keyword>
<dbReference type="InterPro" id="IPR036322">
    <property type="entry name" value="WD40_repeat_dom_sf"/>
</dbReference>
<accession>A0A9P5TSC9</accession>
<dbReference type="SUPFAM" id="SSF50978">
    <property type="entry name" value="WD40 repeat-like"/>
    <property type="match status" value="1"/>
</dbReference>
<evidence type="ECO:0000256" key="3">
    <source>
        <dbReference type="ARBA" id="ARBA00037931"/>
    </source>
</evidence>
<keyword evidence="6" id="KW-1185">Reference proteome</keyword>
<comment type="similarity">
    <text evidence="3">Belongs to the WD repeat ASA1 family.</text>
</comment>
<organism evidence="5 6">
    <name type="scientific">Gymnopilus junonius</name>
    <name type="common">Spectacular rustgill mushroom</name>
    <name type="synonym">Gymnopilus spectabilis subsp. junonius</name>
    <dbReference type="NCBI Taxonomy" id="109634"/>
    <lineage>
        <taxon>Eukaryota</taxon>
        <taxon>Fungi</taxon>
        <taxon>Dikarya</taxon>
        <taxon>Basidiomycota</taxon>
        <taxon>Agaricomycotina</taxon>
        <taxon>Agaricomycetes</taxon>
        <taxon>Agaricomycetidae</taxon>
        <taxon>Agaricales</taxon>
        <taxon>Agaricineae</taxon>
        <taxon>Hymenogastraceae</taxon>
        <taxon>Gymnopilus</taxon>
    </lineage>
</organism>
<proteinExistence type="inferred from homology"/>
<evidence type="ECO:0000313" key="6">
    <source>
        <dbReference type="Proteomes" id="UP000724874"/>
    </source>
</evidence>
<dbReference type="InterPro" id="IPR001680">
    <property type="entry name" value="WD40_rpt"/>
</dbReference>
<gene>
    <name evidence="5" type="ORF">CPB84DRAFT_1725738</name>
</gene>
<dbReference type="PANTHER" id="PTHR19854">
    <property type="entry name" value="TRANSDUCIN BETA-LIKE 3"/>
    <property type="match status" value="1"/>
</dbReference>
<evidence type="ECO:0000256" key="4">
    <source>
        <dbReference type="ARBA" id="ARBA00040563"/>
    </source>
</evidence>
<sequence length="418" mass="45801">MSTTAPKRPAPPPPSPLHLLRSHSSPLSALALSDDNERVYSADASGKVVVTSTRSLRALASWIAHTDSILGVEEWDNFIVTHGRDNKLHVWQRVEETPFSARIGSSAGLPNLPTPTLCYSMDVNALNFCRFSLVILSDGTVGNGKSKALIALPNLIDSSTADVWSLPSNDRVHAAIGQETNNPILSANPSGRNTSGIIMSMHLYYYVHNGPSTSSSNKYRNLRLLTAYENGSVVLREYTRTEKEASVEGEGWDILWKSKLHNESIMAMKVSRANDFAVTVSADHIMGRYDLAIDGPPPEEHGIAFRTKHPGNGSIAIRDDGKVCAAGGWDGKIRLYSTKSFKPLGTLKYHKLACQCVEFARACEEGPKVHKGGGLAVDDNESDDEDMTLQEKIERTRWLIAGSKDNRVSIWSLISFEK</sequence>
<dbReference type="OrthoDB" id="7668193at2759"/>
<reference evidence="5" key="1">
    <citation type="submission" date="2020-11" db="EMBL/GenBank/DDBJ databases">
        <authorList>
            <consortium name="DOE Joint Genome Institute"/>
            <person name="Ahrendt S."/>
            <person name="Riley R."/>
            <person name="Andreopoulos W."/>
            <person name="LaButti K."/>
            <person name="Pangilinan J."/>
            <person name="Ruiz-duenas F.J."/>
            <person name="Barrasa J.M."/>
            <person name="Sanchez-Garcia M."/>
            <person name="Camarero S."/>
            <person name="Miyauchi S."/>
            <person name="Serrano A."/>
            <person name="Linde D."/>
            <person name="Babiker R."/>
            <person name="Drula E."/>
            <person name="Ayuso-Fernandez I."/>
            <person name="Pacheco R."/>
            <person name="Padilla G."/>
            <person name="Ferreira P."/>
            <person name="Barriuso J."/>
            <person name="Kellner H."/>
            <person name="Castanera R."/>
            <person name="Alfaro M."/>
            <person name="Ramirez L."/>
            <person name="Pisabarro A.G."/>
            <person name="Kuo A."/>
            <person name="Tritt A."/>
            <person name="Lipzen A."/>
            <person name="He G."/>
            <person name="Yan M."/>
            <person name="Ng V."/>
            <person name="Cullen D."/>
            <person name="Martin F."/>
            <person name="Rosso M.-N."/>
            <person name="Henrissat B."/>
            <person name="Hibbett D."/>
            <person name="Martinez A.T."/>
            <person name="Grigoriev I.V."/>
        </authorList>
    </citation>
    <scope>NUCLEOTIDE SEQUENCE</scope>
    <source>
        <strain evidence="5">AH 44721</strain>
    </source>
</reference>
<dbReference type="SMART" id="SM00320">
    <property type="entry name" value="WD40"/>
    <property type="match status" value="5"/>
</dbReference>
<name>A0A9P5TSC9_GYMJU</name>
<evidence type="ECO:0000256" key="1">
    <source>
        <dbReference type="ARBA" id="ARBA00022574"/>
    </source>
</evidence>
<comment type="caution">
    <text evidence="5">The sequence shown here is derived from an EMBL/GenBank/DDBJ whole genome shotgun (WGS) entry which is preliminary data.</text>
</comment>
<dbReference type="AlphaFoldDB" id="A0A9P5TSC9"/>
<evidence type="ECO:0000256" key="2">
    <source>
        <dbReference type="ARBA" id="ARBA00022737"/>
    </source>
</evidence>
<protein>
    <recommendedName>
        <fullName evidence="4">ASTRA-associated protein 1</fullName>
    </recommendedName>
</protein>
<evidence type="ECO:0000313" key="5">
    <source>
        <dbReference type="EMBL" id="KAF8907375.1"/>
    </source>
</evidence>
<dbReference type="Proteomes" id="UP000724874">
    <property type="component" value="Unassembled WGS sequence"/>
</dbReference>
<dbReference type="Gene3D" id="2.130.10.10">
    <property type="entry name" value="YVTN repeat-like/Quinoprotein amine dehydrogenase"/>
    <property type="match status" value="2"/>
</dbReference>
<dbReference type="Pfam" id="PF00400">
    <property type="entry name" value="WD40"/>
    <property type="match status" value="2"/>
</dbReference>